<dbReference type="KEGG" id="hiq:CGSHiGG_06055"/>
<evidence type="ECO:0000313" key="3">
    <source>
        <dbReference type="Proteomes" id="UP000001990"/>
    </source>
</evidence>
<accession>A5UH62</accession>
<keyword evidence="1" id="KW-0812">Transmembrane</keyword>
<gene>
    <name evidence="2" type="ordered locus">CGSHiGG_06055</name>
</gene>
<sequence>MKAKVVFANQGLYNGFLAAGIIFGYAINQISVIYFFLGCVIIAAVFGGGYDEE</sequence>
<feature type="transmembrane region" description="Helical" evidence="1">
    <location>
        <begin position="12"/>
        <end position="27"/>
    </location>
</feature>
<dbReference type="InterPro" id="IPR009732">
    <property type="entry name" value="DUF1304"/>
</dbReference>
<dbReference type="EMBL" id="CP000672">
    <property type="protein sequence ID" value="ABR00118.1"/>
    <property type="molecule type" value="Genomic_DNA"/>
</dbReference>
<feature type="transmembrane region" description="Helical" evidence="1">
    <location>
        <begin position="33"/>
        <end position="50"/>
    </location>
</feature>
<dbReference type="Pfam" id="PF06993">
    <property type="entry name" value="DUF1304"/>
    <property type="match status" value="1"/>
</dbReference>
<proteinExistence type="predicted"/>
<dbReference type="HOGENOM" id="CLU_129819_4_0_6"/>
<evidence type="ECO:0000313" key="2">
    <source>
        <dbReference type="EMBL" id="ABR00118.1"/>
    </source>
</evidence>
<name>A5UH62_HAEIG</name>
<evidence type="ECO:0000256" key="1">
    <source>
        <dbReference type="SAM" id="Phobius"/>
    </source>
</evidence>
<organism evidence="2 3">
    <name type="scientific">Haemophilus influenzae (strain PittGG)</name>
    <dbReference type="NCBI Taxonomy" id="374931"/>
    <lineage>
        <taxon>Bacteria</taxon>
        <taxon>Pseudomonadati</taxon>
        <taxon>Pseudomonadota</taxon>
        <taxon>Gammaproteobacteria</taxon>
        <taxon>Pasteurellales</taxon>
        <taxon>Pasteurellaceae</taxon>
        <taxon>Haemophilus</taxon>
    </lineage>
</organism>
<reference evidence="2 3" key="1">
    <citation type="journal article" date="2007" name="Genome Biol.">
        <title>Characterization and modeling of the Haemophilus influenzae core and supragenomes based on the complete genomic sequences of Rd and 12 clinical nontypeable strains.</title>
        <authorList>
            <person name="Hogg J.S."/>
            <person name="Hu F.Z."/>
            <person name="Janto B."/>
            <person name="Boissy R."/>
            <person name="Hayes J."/>
            <person name="Keefe R."/>
            <person name="Post J.C."/>
            <person name="Ehrlich G.D."/>
        </authorList>
    </citation>
    <scope>NUCLEOTIDE SEQUENCE [LARGE SCALE GENOMIC DNA]</scope>
    <source>
        <strain evidence="2 3">PittGG</strain>
    </source>
</reference>
<dbReference type="PANTHER" id="PTHR38446:SF1">
    <property type="entry name" value="BLL0914 PROTEIN"/>
    <property type="match status" value="1"/>
</dbReference>
<dbReference type="Proteomes" id="UP000001990">
    <property type="component" value="Chromosome"/>
</dbReference>
<dbReference type="AlphaFoldDB" id="A5UH62"/>
<keyword evidence="1" id="KW-1133">Transmembrane helix</keyword>
<dbReference type="PANTHER" id="PTHR38446">
    <property type="entry name" value="BLL0914 PROTEIN"/>
    <property type="match status" value="1"/>
</dbReference>
<protein>
    <submittedName>
        <fullName evidence="2">Uncharacterized protein</fullName>
    </submittedName>
</protein>
<keyword evidence="1" id="KW-0472">Membrane</keyword>